<reference evidence="1 2" key="1">
    <citation type="submission" date="2018-03" db="EMBL/GenBank/DDBJ databases">
        <title>Genomic Encyclopedia of Archaeal and Bacterial Type Strains, Phase II (KMG-II): from individual species to whole genera.</title>
        <authorList>
            <person name="Goeker M."/>
        </authorList>
    </citation>
    <scope>NUCLEOTIDE SEQUENCE [LARGE SCALE GENOMIC DNA]</scope>
    <source>
        <strain evidence="1 2">DSM 28354</strain>
    </source>
</reference>
<dbReference type="AlphaFoldDB" id="A0A2T0S329"/>
<dbReference type="Pfam" id="PF10626">
    <property type="entry name" value="TraO"/>
    <property type="match status" value="1"/>
</dbReference>
<dbReference type="Proteomes" id="UP000238375">
    <property type="component" value="Unassembled WGS sequence"/>
</dbReference>
<gene>
    <name evidence="1" type="ORF">CLV58_13143</name>
</gene>
<proteinExistence type="predicted"/>
<sequence length="78" mass="8744">MGVGLERINQNQPELAEGTILTQPAALASMQLGLEGELFLTERTALFVGLHERWLPSSNLTQFRTYGLVGMRFSFFKN</sequence>
<evidence type="ECO:0000313" key="1">
    <source>
        <dbReference type="EMBL" id="PRY27825.1"/>
    </source>
</evidence>
<dbReference type="EMBL" id="PVTE01000031">
    <property type="protein sequence ID" value="PRY27825.1"/>
    <property type="molecule type" value="Genomic_DNA"/>
</dbReference>
<comment type="caution">
    <text evidence="1">The sequence shown here is derived from an EMBL/GenBank/DDBJ whole genome shotgun (WGS) entry which is preliminary data.</text>
</comment>
<protein>
    <submittedName>
        <fullName evidence="1">Conjugative transposon protein TraO</fullName>
    </submittedName>
</protein>
<organism evidence="1 2">
    <name type="scientific">Spirosoma oryzae</name>
    <dbReference type="NCBI Taxonomy" id="1469603"/>
    <lineage>
        <taxon>Bacteria</taxon>
        <taxon>Pseudomonadati</taxon>
        <taxon>Bacteroidota</taxon>
        <taxon>Cytophagia</taxon>
        <taxon>Cytophagales</taxon>
        <taxon>Cytophagaceae</taxon>
        <taxon>Spirosoma</taxon>
    </lineage>
</organism>
<accession>A0A2T0S329</accession>
<evidence type="ECO:0000313" key="2">
    <source>
        <dbReference type="Proteomes" id="UP000238375"/>
    </source>
</evidence>
<name>A0A2T0S329_9BACT</name>
<keyword evidence="2" id="KW-1185">Reference proteome</keyword>
<dbReference type="InterPro" id="IPR018899">
    <property type="entry name" value="Conjug_transposon_Tra0"/>
</dbReference>